<organism evidence="2">
    <name type="scientific">viral metagenome</name>
    <dbReference type="NCBI Taxonomy" id="1070528"/>
    <lineage>
        <taxon>unclassified sequences</taxon>
        <taxon>metagenomes</taxon>
        <taxon>organismal metagenomes</taxon>
    </lineage>
</organism>
<dbReference type="SUPFAM" id="SSF51197">
    <property type="entry name" value="Clavaminate synthase-like"/>
    <property type="match status" value="1"/>
</dbReference>
<dbReference type="Gene3D" id="2.60.120.590">
    <property type="entry name" value="Alpha-ketoglutarate-dependent dioxygenase AlkB-like"/>
    <property type="match status" value="1"/>
</dbReference>
<dbReference type="GO" id="GO:0008198">
    <property type="term" value="F:ferrous iron binding"/>
    <property type="evidence" value="ECO:0007669"/>
    <property type="project" value="TreeGrafter"/>
</dbReference>
<dbReference type="InterPro" id="IPR037151">
    <property type="entry name" value="AlkB-like_sf"/>
</dbReference>
<name>A0A6C0CAB3_9ZZZZ</name>
<dbReference type="GO" id="GO:0035516">
    <property type="term" value="F:broad specificity oxidative DNA demethylase activity"/>
    <property type="evidence" value="ECO:0007669"/>
    <property type="project" value="TreeGrafter"/>
</dbReference>
<dbReference type="PANTHER" id="PTHR31573:SF1">
    <property type="entry name" value="DNA OXIDATIVE DEMETHYLASE ALKBH2"/>
    <property type="match status" value="1"/>
</dbReference>
<proteinExistence type="predicted"/>
<evidence type="ECO:0000313" key="2">
    <source>
        <dbReference type="EMBL" id="QHT00645.1"/>
    </source>
</evidence>
<reference evidence="2" key="1">
    <citation type="journal article" date="2020" name="Nature">
        <title>Giant virus diversity and host interactions through global metagenomics.</title>
        <authorList>
            <person name="Schulz F."/>
            <person name="Roux S."/>
            <person name="Paez-Espino D."/>
            <person name="Jungbluth S."/>
            <person name="Walsh D.A."/>
            <person name="Denef V.J."/>
            <person name="McMahon K.D."/>
            <person name="Konstantinidis K.T."/>
            <person name="Eloe-Fadrosh E.A."/>
            <person name="Kyrpides N.C."/>
            <person name="Woyke T."/>
        </authorList>
    </citation>
    <scope>NUCLEOTIDE SEQUENCE</scope>
    <source>
        <strain evidence="2">GVMAG-M-3300020192-26</strain>
    </source>
</reference>
<dbReference type="EMBL" id="MN739357">
    <property type="protein sequence ID" value="QHT00645.1"/>
    <property type="molecule type" value="Genomic_DNA"/>
</dbReference>
<feature type="domain" description="Fe2OG dioxygenase" evidence="1">
    <location>
        <begin position="87"/>
        <end position="181"/>
    </location>
</feature>
<accession>A0A6C0CAB3</accession>
<evidence type="ECO:0000259" key="1">
    <source>
        <dbReference type="PROSITE" id="PS51471"/>
    </source>
</evidence>
<sequence>MSKNKHEQKCHNLTDGGQVVHVKNFIKNPTNLFNELKSNAEWEKFTYKVYDKKVQSPRLMAIIYFDDTTLTLLDAVRLRVEKVMKLKFKYAVLNYYKDGNDYISYHADREVPDGTVVVSISLGATRRFILKHKYDKKIKYIFLPENGDLLVMNDVAIKKMYKHSVPKMANVGARISVTLRQ</sequence>
<dbReference type="InterPro" id="IPR005123">
    <property type="entry name" value="Oxoglu/Fe-dep_dioxygenase_dom"/>
</dbReference>
<dbReference type="GO" id="GO:0051747">
    <property type="term" value="F:cytosine C-5 DNA demethylase activity"/>
    <property type="evidence" value="ECO:0007669"/>
    <property type="project" value="TreeGrafter"/>
</dbReference>
<dbReference type="InterPro" id="IPR027450">
    <property type="entry name" value="AlkB-like"/>
</dbReference>
<dbReference type="AlphaFoldDB" id="A0A6C0CAB3"/>
<dbReference type="Pfam" id="PF13532">
    <property type="entry name" value="2OG-FeII_Oxy_2"/>
    <property type="match status" value="1"/>
</dbReference>
<dbReference type="InterPro" id="IPR032852">
    <property type="entry name" value="ALKBH2"/>
</dbReference>
<dbReference type="PANTHER" id="PTHR31573">
    <property type="entry name" value="ALPHA-KETOGLUTARATE-DEPENDENT DIOXYGENASE ALKB HOMOLOG 2"/>
    <property type="match status" value="1"/>
</dbReference>
<dbReference type="GO" id="GO:0006307">
    <property type="term" value="P:DNA alkylation repair"/>
    <property type="evidence" value="ECO:0007669"/>
    <property type="project" value="TreeGrafter"/>
</dbReference>
<protein>
    <recommendedName>
        <fullName evidence="1">Fe2OG dioxygenase domain-containing protein</fullName>
    </recommendedName>
</protein>
<dbReference type="PROSITE" id="PS51471">
    <property type="entry name" value="FE2OG_OXY"/>
    <property type="match status" value="1"/>
</dbReference>